<protein>
    <submittedName>
        <fullName evidence="4">Ferric-dicitrate binding protein FerR (Iron transport regulator)</fullName>
    </submittedName>
</protein>
<dbReference type="EMBL" id="JACHGF010000005">
    <property type="protein sequence ID" value="MBB5285279.1"/>
    <property type="molecule type" value="Genomic_DNA"/>
</dbReference>
<feature type="transmembrane region" description="Helical" evidence="1">
    <location>
        <begin position="73"/>
        <end position="91"/>
    </location>
</feature>
<keyword evidence="5" id="KW-1185">Reference proteome</keyword>
<sequence>MDQQPLPPDLLRKYLTGQCSEEERRRVDAWYQSLDRENEAPSYSFDEANLLERIRGDIRQKETHQGRVLSRRWLYASVAAAAVVVMALLYLPQYAPARRSELAAEVPRDIQFRNGQKKIVRYYLPDSSQVWLNPGAQLTHPSTFAQAGTREVHFRGEGFFDVRRNEAQPFVIYSGKLKTEVLGTSFNVKANEDEPTYQVSVVTGSVAVSSTEARPRAESLVLKPNQQATFQSQTSQFTLSEVHEKASGKEHWQPVSLAFEDTPLTEVVARLQRTFKVKIELANARLGTCRLTIDLTHQRLPEILEMINTIVGTTYEMDAQRIVLSGEGCAP</sequence>
<dbReference type="Gene3D" id="2.60.120.1440">
    <property type="match status" value="1"/>
</dbReference>
<dbReference type="Gene3D" id="3.55.50.30">
    <property type="match status" value="1"/>
</dbReference>
<name>A0A840U071_9BACT</name>
<dbReference type="InterPro" id="IPR012373">
    <property type="entry name" value="Ferrdict_sens_TM"/>
</dbReference>
<reference evidence="4 5" key="1">
    <citation type="submission" date="2020-08" db="EMBL/GenBank/DDBJ databases">
        <title>Genomic Encyclopedia of Type Strains, Phase IV (KMG-IV): sequencing the most valuable type-strain genomes for metagenomic binning, comparative biology and taxonomic classification.</title>
        <authorList>
            <person name="Goeker M."/>
        </authorList>
    </citation>
    <scope>NUCLEOTIDE SEQUENCE [LARGE SCALE GENOMIC DNA]</scope>
    <source>
        <strain evidence="4 5">DSM 105074</strain>
    </source>
</reference>
<dbReference type="Proteomes" id="UP000557307">
    <property type="component" value="Unassembled WGS sequence"/>
</dbReference>
<proteinExistence type="predicted"/>
<evidence type="ECO:0000256" key="1">
    <source>
        <dbReference type="SAM" id="Phobius"/>
    </source>
</evidence>
<dbReference type="AlphaFoldDB" id="A0A840U071"/>
<dbReference type="PIRSF" id="PIRSF018266">
    <property type="entry name" value="FecR"/>
    <property type="match status" value="1"/>
</dbReference>
<dbReference type="Pfam" id="PF16344">
    <property type="entry name" value="FecR_C"/>
    <property type="match status" value="1"/>
</dbReference>
<evidence type="ECO:0000259" key="2">
    <source>
        <dbReference type="Pfam" id="PF04773"/>
    </source>
</evidence>
<dbReference type="InterPro" id="IPR032508">
    <property type="entry name" value="FecR_C"/>
</dbReference>
<organism evidence="4 5">
    <name type="scientific">Rhabdobacter roseus</name>
    <dbReference type="NCBI Taxonomy" id="1655419"/>
    <lineage>
        <taxon>Bacteria</taxon>
        <taxon>Pseudomonadati</taxon>
        <taxon>Bacteroidota</taxon>
        <taxon>Cytophagia</taxon>
        <taxon>Cytophagales</taxon>
        <taxon>Cytophagaceae</taxon>
        <taxon>Rhabdobacter</taxon>
    </lineage>
</organism>
<dbReference type="PANTHER" id="PTHR30273">
    <property type="entry name" value="PERIPLASMIC SIGNAL SENSOR AND SIGMA FACTOR ACTIVATOR FECR-RELATED"/>
    <property type="match status" value="1"/>
</dbReference>
<dbReference type="GO" id="GO:0016989">
    <property type="term" value="F:sigma factor antagonist activity"/>
    <property type="evidence" value="ECO:0007669"/>
    <property type="project" value="TreeGrafter"/>
</dbReference>
<keyword evidence="1" id="KW-0812">Transmembrane</keyword>
<gene>
    <name evidence="4" type="ORF">HNQ92_003436</name>
</gene>
<keyword evidence="1" id="KW-1133">Transmembrane helix</keyword>
<evidence type="ECO:0000313" key="4">
    <source>
        <dbReference type="EMBL" id="MBB5285279.1"/>
    </source>
</evidence>
<feature type="domain" description="Protein FecR C-terminal" evidence="3">
    <location>
        <begin position="257"/>
        <end position="323"/>
    </location>
</feature>
<dbReference type="PANTHER" id="PTHR30273:SF2">
    <property type="entry name" value="PROTEIN FECR"/>
    <property type="match status" value="1"/>
</dbReference>
<keyword evidence="1" id="KW-0472">Membrane</keyword>
<evidence type="ECO:0000313" key="5">
    <source>
        <dbReference type="Proteomes" id="UP000557307"/>
    </source>
</evidence>
<dbReference type="Pfam" id="PF04773">
    <property type="entry name" value="FecR"/>
    <property type="match status" value="1"/>
</dbReference>
<comment type="caution">
    <text evidence="4">The sequence shown here is derived from an EMBL/GenBank/DDBJ whole genome shotgun (WGS) entry which is preliminary data.</text>
</comment>
<evidence type="ECO:0000259" key="3">
    <source>
        <dbReference type="Pfam" id="PF16344"/>
    </source>
</evidence>
<accession>A0A840U071</accession>
<dbReference type="RefSeq" id="WP_184175284.1">
    <property type="nucleotide sequence ID" value="NZ_JACHGF010000005.1"/>
</dbReference>
<feature type="domain" description="FecR protein" evidence="2">
    <location>
        <begin position="115"/>
        <end position="206"/>
    </location>
</feature>
<dbReference type="InterPro" id="IPR006860">
    <property type="entry name" value="FecR"/>
</dbReference>